<sequence>METTHIWHCFRLQGTKTRLAFFLLVAMAGLGRPVFGQRTSMNNEGDNLPNYDARPLHYGFYIAGNYSSFRVDRSNYFVSQLDGMVGSDTVINPITHINGKGFGGFTLGFVMNLNLTEHLDLRFTPGASFYQRQVEYTFRDTIADQGTNESIQLEKTIFSFIEFPLMLKFKSVRRQNVRLYMLAGIRPSIEVGAKRNETSPNNLQTRGSDFSIEYGFGADLYYPLFKFSPELRFSHGISDMTVSNGNRYDLSLNKLFTHTVTLYLYFE</sequence>
<dbReference type="STRING" id="1075417.SAMN05421823_101116"/>
<reference evidence="2 3" key="1">
    <citation type="submission" date="2016-10" db="EMBL/GenBank/DDBJ databases">
        <authorList>
            <person name="de Groot N.N."/>
        </authorList>
    </citation>
    <scope>NUCLEOTIDE SEQUENCE [LARGE SCALE GENOMIC DNA]</scope>
    <source>
        <strain evidence="2 3">DSM 25186</strain>
    </source>
</reference>
<dbReference type="Pfam" id="PF13568">
    <property type="entry name" value="OMP_b-brl_2"/>
    <property type="match status" value="1"/>
</dbReference>
<evidence type="ECO:0000313" key="3">
    <source>
        <dbReference type="Proteomes" id="UP000198510"/>
    </source>
</evidence>
<dbReference type="Proteomes" id="UP000198510">
    <property type="component" value="Unassembled WGS sequence"/>
</dbReference>
<dbReference type="OrthoDB" id="1467485at2"/>
<dbReference type="AlphaFoldDB" id="A0A1G8WMK6"/>
<dbReference type="EMBL" id="FNFO01000001">
    <property type="protein sequence ID" value="SDJ78875.1"/>
    <property type="molecule type" value="Genomic_DNA"/>
</dbReference>
<gene>
    <name evidence="2" type="ORF">SAMN05421823_101116</name>
</gene>
<evidence type="ECO:0000259" key="1">
    <source>
        <dbReference type="Pfam" id="PF13568"/>
    </source>
</evidence>
<accession>A0A1G8WMK6</accession>
<organism evidence="2 3">
    <name type="scientific">Catalinimonas alkaloidigena</name>
    <dbReference type="NCBI Taxonomy" id="1075417"/>
    <lineage>
        <taxon>Bacteria</taxon>
        <taxon>Pseudomonadati</taxon>
        <taxon>Bacteroidota</taxon>
        <taxon>Cytophagia</taxon>
        <taxon>Cytophagales</taxon>
        <taxon>Catalimonadaceae</taxon>
        <taxon>Catalinimonas</taxon>
    </lineage>
</organism>
<protein>
    <submittedName>
        <fullName evidence="2">Outer membrane protein beta-barrel domain-containing protein</fullName>
    </submittedName>
</protein>
<evidence type="ECO:0000313" key="2">
    <source>
        <dbReference type="EMBL" id="SDJ78875.1"/>
    </source>
</evidence>
<dbReference type="InterPro" id="IPR025665">
    <property type="entry name" value="Beta-barrel_OMP_2"/>
</dbReference>
<name>A0A1G8WMK6_9BACT</name>
<keyword evidence="3" id="KW-1185">Reference proteome</keyword>
<proteinExistence type="predicted"/>
<feature type="domain" description="Outer membrane protein beta-barrel" evidence="1">
    <location>
        <begin position="49"/>
        <end position="241"/>
    </location>
</feature>